<dbReference type="Proteomes" id="UP000012019">
    <property type="component" value="Unassembled WGS sequence"/>
</dbReference>
<evidence type="ECO:0000313" key="2">
    <source>
        <dbReference type="Proteomes" id="UP000012019"/>
    </source>
</evidence>
<gene>
    <name evidence="1" type="ORF">MPL1_04307</name>
</gene>
<organism evidence="1 2">
    <name type="scientific">Methylophaga lonarensis MPL</name>
    <dbReference type="NCBI Taxonomy" id="1286106"/>
    <lineage>
        <taxon>Bacteria</taxon>
        <taxon>Pseudomonadati</taxon>
        <taxon>Pseudomonadota</taxon>
        <taxon>Gammaproteobacteria</taxon>
        <taxon>Thiotrichales</taxon>
        <taxon>Piscirickettsiaceae</taxon>
        <taxon>Methylophaga</taxon>
    </lineage>
</organism>
<dbReference type="Pfam" id="PF20567">
    <property type="entry name" value="DUF6776"/>
    <property type="match status" value="1"/>
</dbReference>
<keyword evidence="2" id="KW-1185">Reference proteome</keyword>
<sequence length="229" mass="26371">MSVNDRYVISPHRPLRCLGVALIIVLLTNVLQAWYHYQDSYDSDYALAQLQTLHKQTLADHHELLKQQHQSLNSLSDYQQQLALQTAMTEELELRLGQLQQKVLDLNKELVFYQTITQGNSTSELQIREFQLRKDTTEADQYRFRIVITQGQNLNDPITGQVELALNHINADEEQSSTTAAEHSLNLRHVQVLEGAFKTEMEATPQSITVTLRQNGNTLLTRDFEWLPE</sequence>
<dbReference type="OrthoDB" id="7056878at2"/>
<dbReference type="EMBL" id="APHR01000019">
    <property type="protein sequence ID" value="EMR13588.1"/>
    <property type="molecule type" value="Genomic_DNA"/>
</dbReference>
<name>M7NXR7_9GAMM</name>
<accession>M7NXR7</accession>
<evidence type="ECO:0000313" key="1">
    <source>
        <dbReference type="EMBL" id="EMR13588.1"/>
    </source>
</evidence>
<proteinExistence type="predicted"/>
<dbReference type="AlphaFoldDB" id="M7NXR7"/>
<dbReference type="STRING" id="1286106.MPL1_04307"/>
<dbReference type="InterPro" id="IPR046703">
    <property type="entry name" value="DUF6776"/>
</dbReference>
<protein>
    <submittedName>
        <fullName evidence="1">Uncharacterized protein</fullName>
    </submittedName>
</protein>
<comment type="caution">
    <text evidence="1">The sequence shown here is derived from an EMBL/GenBank/DDBJ whole genome shotgun (WGS) entry which is preliminary data.</text>
</comment>
<reference evidence="1 2" key="1">
    <citation type="journal article" date="2013" name="Genome Announc.">
        <title>Draft Genome Sequence of Methylophaga lonarensis MPLT, a Haloalkaliphilic (Non-Methane-Utilizing) Methylotroph.</title>
        <authorList>
            <person name="Shetty S.A."/>
            <person name="Marathe N.P."/>
            <person name="Munot H."/>
            <person name="Antony C.P."/>
            <person name="Dhotre D.P."/>
            <person name="Murrell J.C."/>
            <person name="Shouche Y.S."/>
        </authorList>
    </citation>
    <scope>NUCLEOTIDE SEQUENCE [LARGE SCALE GENOMIC DNA]</scope>
    <source>
        <strain evidence="1 2">MPL</strain>
    </source>
</reference>
<dbReference type="RefSeq" id="WP_009725881.1">
    <property type="nucleotide sequence ID" value="NZ_APHR01000019.1"/>
</dbReference>
<dbReference type="PATRIC" id="fig|1286106.3.peg.863"/>